<comment type="caution">
    <text evidence="2">The sequence shown here is derived from an EMBL/GenBank/DDBJ whole genome shotgun (WGS) entry which is preliminary data.</text>
</comment>
<name>A0A9W6KQT0_9ACTN</name>
<dbReference type="InterPro" id="IPR053137">
    <property type="entry name" value="NLR-like"/>
</dbReference>
<dbReference type="PANTHER" id="PTHR46082">
    <property type="entry name" value="ATP/GTP-BINDING PROTEIN-RELATED"/>
    <property type="match status" value="1"/>
</dbReference>
<reference evidence="2" key="1">
    <citation type="journal article" date="2014" name="Int. J. Syst. Evol. Microbiol.">
        <title>Complete genome sequence of Corynebacterium casei LMG S-19264T (=DSM 44701T), isolated from a smear-ripened cheese.</title>
        <authorList>
            <consortium name="US DOE Joint Genome Institute (JGI-PGF)"/>
            <person name="Walter F."/>
            <person name="Albersmeier A."/>
            <person name="Kalinowski J."/>
            <person name="Ruckert C."/>
        </authorList>
    </citation>
    <scope>NUCLEOTIDE SEQUENCE</scope>
    <source>
        <strain evidence="2">VKM Ac-1321</strain>
    </source>
</reference>
<dbReference type="Pfam" id="PF13191">
    <property type="entry name" value="AAA_16"/>
    <property type="match status" value="1"/>
</dbReference>
<dbReference type="InterPro" id="IPR041664">
    <property type="entry name" value="AAA_16"/>
</dbReference>
<protein>
    <recommendedName>
        <fullName evidence="1">Orc1-like AAA ATPase domain-containing protein</fullName>
    </recommendedName>
</protein>
<evidence type="ECO:0000313" key="2">
    <source>
        <dbReference type="EMBL" id="GLL03819.1"/>
    </source>
</evidence>
<dbReference type="Pfam" id="PF13374">
    <property type="entry name" value="TPR_10"/>
    <property type="match status" value="1"/>
</dbReference>
<keyword evidence="3" id="KW-1185">Reference proteome</keyword>
<dbReference type="InterPro" id="IPR027417">
    <property type="entry name" value="P-loop_NTPase"/>
</dbReference>
<dbReference type="NCBIfam" id="NF047398">
    <property type="entry name" value="AAA_KGGVGR"/>
    <property type="match status" value="1"/>
</dbReference>
<reference evidence="2" key="2">
    <citation type="submission" date="2023-01" db="EMBL/GenBank/DDBJ databases">
        <authorList>
            <person name="Sun Q."/>
            <person name="Evtushenko L."/>
        </authorList>
    </citation>
    <scope>NUCLEOTIDE SEQUENCE</scope>
    <source>
        <strain evidence="2">VKM Ac-1321</strain>
    </source>
</reference>
<organism evidence="2 3">
    <name type="scientific">Dactylosporangium matsuzakiense</name>
    <dbReference type="NCBI Taxonomy" id="53360"/>
    <lineage>
        <taxon>Bacteria</taxon>
        <taxon>Bacillati</taxon>
        <taxon>Actinomycetota</taxon>
        <taxon>Actinomycetes</taxon>
        <taxon>Micromonosporales</taxon>
        <taxon>Micromonosporaceae</taxon>
        <taxon>Dactylosporangium</taxon>
    </lineage>
</organism>
<dbReference type="RefSeq" id="WP_271189607.1">
    <property type="nucleotide sequence ID" value="NZ_BSFP01000038.1"/>
</dbReference>
<dbReference type="InterPro" id="IPR011990">
    <property type="entry name" value="TPR-like_helical_dom_sf"/>
</dbReference>
<sequence length="1182" mass="127687">MPQQPEGRVVTFHSFTGGSGRTMAAANTAWILAAAGLRVLVADWDLESPGLHRYFHPFLDTAEFDRSGGVTDLLRRFERATVDPFAVTPPVTVHWPHFAGGIDLLPAGRQDAAYAGALGGLGGLDWDDFYRAGGGEFLDELRRHMTGRYDYTLIDSPAGVGDLAQICLAHLADDVLACFTLSAKSIEGAARAAAATREAEHPPRVLPVPMRVDPAERARAEAGRRAAPERLAGLLAGLGADEAEAYWRDVQVPYQSAYAYEEVLAALTDLPGQPDSLLSAYERLAWYLTDGAVKGLTPADEGVRYRAAAQYLRLTTAREDRVLLRHSPEDRVWAEWIAETLAAAKVHVIVESGAPAVGAPREMIVISAGPGAAEAQRRFAGRAAGRPPLAVYTDSVAALPAFPEHAAARLAGLSEPEAARALLRLVGREEEPRRTGALRYPGLEPACFHAPPRPAAFTGRQADLDRLRDRLRPDEHGSPRPGPVVLHGLGGAGKSAIAAEYVHRFRAAYDLVWWLDCAALDHGLAELARALGVGPGAVLGALRRGEPHRRWLIVLDDADDYEQVRRVLPQGGGQAIITSRNLSWGGGFASVPVSVYGRDESIVYLRRHLPEITTTEADAVAEALGDLPLAVAAAAEALRAPGATIAGYLAELDRPQLTMPAVEGAFDRSLTRLRAQSPGAHRLLQLFSVLAPDTATGVVYSDAMAEVLKPYDESVADRVMPAALVQQISRLGLLRPDLPGGRIHMHPLLQRIVRERMTPEDRREARHQVHLVLAGLSRGHDVDDPRSWPQYELIWPHLDASAAAGCRNEAVRGLVVDRVRRLRHAGDTARGERLARQVEAEWAGTAHERQRLQLAGVRAGILRDQGRYTEALELDREVARAQERLLDRHHPATLATRDRLAADLRALGHYTDALHLARRTYRAWSRVVGAEHARTLNALNGLATAYRAAGHYRAARRCDERVRTFRPFPGPDRDPAVLRAAANMGRDLRDAGLYAESAALLRELEPACAAAFGDGSRAALKVRTSLAVSLRLDGRAAESAPLLEHAYEQFADAGGPAGPETLACRHSWGLTLLATGPVERARAELTGVADRYRDQLGPAHPRTVIVRANLALVDRDPEPAARAAADLAAALAANHPHALIAARNAALLAGGPTADLEQRLRRALGEGHPLIAVSNPTAIDPY</sequence>
<evidence type="ECO:0000313" key="3">
    <source>
        <dbReference type="Proteomes" id="UP001143480"/>
    </source>
</evidence>
<gene>
    <name evidence="2" type="ORF">GCM10017581_055650</name>
</gene>
<dbReference type="AlphaFoldDB" id="A0A9W6KQT0"/>
<accession>A0A9W6KQT0</accession>
<dbReference type="NCBIfam" id="NF040586">
    <property type="entry name" value="FxSxx_TPR"/>
    <property type="match status" value="1"/>
</dbReference>
<evidence type="ECO:0000259" key="1">
    <source>
        <dbReference type="Pfam" id="PF13191"/>
    </source>
</evidence>
<dbReference type="Pfam" id="PF13424">
    <property type="entry name" value="TPR_12"/>
    <property type="match status" value="1"/>
</dbReference>
<dbReference type="SUPFAM" id="SSF52540">
    <property type="entry name" value="P-loop containing nucleoside triphosphate hydrolases"/>
    <property type="match status" value="2"/>
</dbReference>
<dbReference type="SUPFAM" id="SSF48452">
    <property type="entry name" value="TPR-like"/>
    <property type="match status" value="2"/>
</dbReference>
<dbReference type="Proteomes" id="UP001143480">
    <property type="component" value="Unassembled WGS sequence"/>
</dbReference>
<dbReference type="EMBL" id="BSFP01000038">
    <property type="protein sequence ID" value="GLL03819.1"/>
    <property type="molecule type" value="Genomic_DNA"/>
</dbReference>
<feature type="domain" description="Orc1-like AAA ATPase" evidence="1">
    <location>
        <begin position="457"/>
        <end position="522"/>
    </location>
</feature>
<dbReference type="Gene3D" id="1.25.40.10">
    <property type="entry name" value="Tetratricopeptide repeat domain"/>
    <property type="match status" value="2"/>
</dbReference>
<proteinExistence type="predicted"/>
<dbReference type="Gene3D" id="3.40.50.300">
    <property type="entry name" value="P-loop containing nucleotide triphosphate hydrolases"/>
    <property type="match status" value="2"/>
</dbReference>
<dbReference type="PANTHER" id="PTHR46082:SF6">
    <property type="entry name" value="AAA+ ATPASE DOMAIN-CONTAINING PROTEIN-RELATED"/>
    <property type="match status" value="1"/>
</dbReference>